<dbReference type="PROSITE" id="PS51319">
    <property type="entry name" value="TFIIS_N"/>
    <property type="match status" value="1"/>
</dbReference>
<evidence type="ECO:0000313" key="12">
    <source>
        <dbReference type="EMBL" id="CAL4074653.1"/>
    </source>
</evidence>
<evidence type="ECO:0000256" key="5">
    <source>
        <dbReference type="ARBA" id="ARBA00023159"/>
    </source>
</evidence>
<dbReference type="GO" id="GO:0003712">
    <property type="term" value="F:transcription coregulator activity"/>
    <property type="evidence" value="ECO:0007669"/>
    <property type="project" value="TreeGrafter"/>
</dbReference>
<dbReference type="GO" id="GO:0070847">
    <property type="term" value="C:core mediator complex"/>
    <property type="evidence" value="ECO:0007669"/>
    <property type="project" value="TreeGrafter"/>
</dbReference>
<dbReference type="AlphaFoldDB" id="A0AAV2Q7L4"/>
<dbReference type="EMBL" id="CAXKWB010004654">
    <property type="protein sequence ID" value="CAL4074653.1"/>
    <property type="molecule type" value="Genomic_DNA"/>
</dbReference>
<feature type="region of interest" description="Disordered" evidence="10">
    <location>
        <begin position="461"/>
        <end position="504"/>
    </location>
</feature>
<comment type="similarity">
    <text evidence="2">Belongs to the Mediator complex subunit 26 family.</text>
</comment>
<feature type="compositionally biased region" description="Acidic residues" evidence="10">
    <location>
        <begin position="542"/>
        <end position="552"/>
    </location>
</feature>
<feature type="region of interest" description="Disordered" evidence="10">
    <location>
        <begin position="108"/>
        <end position="130"/>
    </location>
</feature>
<evidence type="ECO:0000259" key="11">
    <source>
        <dbReference type="PROSITE" id="PS51319"/>
    </source>
</evidence>
<feature type="compositionally biased region" description="Basic and acidic residues" evidence="10">
    <location>
        <begin position="553"/>
        <end position="568"/>
    </location>
</feature>
<dbReference type="GO" id="GO:0016592">
    <property type="term" value="C:mediator complex"/>
    <property type="evidence" value="ECO:0007669"/>
    <property type="project" value="InterPro"/>
</dbReference>
<proteinExistence type="inferred from homology"/>
<evidence type="ECO:0000256" key="3">
    <source>
        <dbReference type="ARBA" id="ARBA00019686"/>
    </source>
</evidence>
<dbReference type="Gene3D" id="1.20.930.10">
    <property type="entry name" value="Conserved domain common to transcription factors TFIIS, elongin A, CRSP70"/>
    <property type="match status" value="1"/>
</dbReference>
<dbReference type="InterPro" id="IPR003617">
    <property type="entry name" value="TFIIS/CRSP70_N_sub"/>
</dbReference>
<comment type="caution">
    <text evidence="12">The sequence shown here is derived from an EMBL/GenBank/DDBJ whole genome shotgun (WGS) entry which is preliminary data.</text>
</comment>
<evidence type="ECO:0000256" key="1">
    <source>
        <dbReference type="ARBA" id="ARBA00004123"/>
    </source>
</evidence>
<evidence type="ECO:0000256" key="7">
    <source>
        <dbReference type="ARBA" id="ARBA00023242"/>
    </source>
</evidence>
<dbReference type="Pfam" id="PF08711">
    <property type="entry name" value="Med26"/>
    <property type="match status" value="1"/>
</dbReference>
<feature type="region of interest" description="Disordered" evidence="10">
    <location>
        <begin position="541"/>
        <end position="595"/>
    </location>
</feature>
<keyword evidence="7 9" id="KW-0539">Nucleus</keyword>
<keyword evidence="6" id="KW-0804">Transcription</keyword>
<feature type="compositionally biased region" description="Polar residues" evidence="10">
    <location>
        <begin position="392"/>
        <end position="403"/>
    </location>
</feature>
<dbReference type="SMART" id="SM00509">
    <property type="entry name" value="TFS2N"/>
    <property type="match status" value="1"/>
</dbReference>
<accession>A0AAV2Q7L4</accession>
<organism evidence="12 13">
    <name type="scientific">Meganyctiphanes norvegica</name>
    <name type="common">Northern krill</name>
    <name type="synonym">Thysanopoda norvegica</name>
    <dbReference type="NCBI Taxonomy" id="48144"/>
    <lineage>
        <taxon>Eukaryota</taxon>
        <taxon>Metazoa</taxon>
        <taxon>Ecdysozoa</taxon>
        <taxon>Arthropoda</taxon>
        <taxon>Crustacea</taxon>
        <taxon>Multicrustacea</taxon>
        <taxon>Malacostraca</taxon>
        <taxon>Eumalacostraca</taxon>
        <taxon>Eucarida</taxon>
        <taxon>Euphausiacea</taxon>
        <taxon>Euphausiidae</taxon>
        <taxon>Meganyctiphanes</taxon>
    </lineage>
</organism>
<evidence type="ECO:0000256" key="2">
    <source>
        <dbReference type="ARBA" id="ARBA00009681"/>
    </source>
</evidence>
<feature type="region of interest" description="Disordered" evidence="10">
    <location>
        <begin position="142"/>
        <end position="403"/>
    </location>
</feature>
<name>A0AAV2Q7L4_MEGNR</name>
<sequence length="650" mass="70541">SPCRRPGQSPPLRRRDHTRGLMQHNIEEIRRRLLSCIDSQHNVTDMSQCLEIISLLERTAITRELLEATRLGKHINDIRRKTSHQELYRRAKDLVRKWRRMYVLQEGVNGTTPSAGPAGPGSGAGPGGGGVGGVGGNCGGGSGGGSSSAGAGNGHPPTSPSSLPSSCNTSPGLSRPSTPSTIPSRSRTLSPTLTTSQAGVSKSKPYSPALSGLNHGLSPAMSRPGPRSPCVSPSMANAKQRSKSQTPHSPAVNKLQSVESRADASSYNMTVENVAKSNTANKRLRKDEDYENSSDIPSFKRAKNSIPPSSVITNGQVEDEWSRDSFSSILSNDNKFNQTSASSENNKNMPKRTLNSGSTPVAGKHKLHKQTPITPKQEHKSHKHDSIKQDSNKMSSIKSAKVKTTSQLVQDLANRKGDQKLAERAIKLGEEQQMRELTQVVPVTDPDVISRNKREHMEKFLKSHPDVGYTEGDVKSPYSSDGGVGAESAPAVSPPPSPGGLPSVQFPVRQIVSNLDLLGVMPDETAEEILARLPPIDLDSIVWDDEPEEEEKDGVKEETEKVKKEEVKGSGSGSDEGSDGESEVDEYERLLEGASKVKPEVVDTLHSTNVDYQNGNFDTDGKFREWHEVFNKKSYQDELLPVLPYVITDY</sequence>
<dbReference type="SUPFAM" id="SSF47676">
    <property type="entry name" value="Conserved domain common to transcription factors TFIIS, elongin A, CRSP70"/>
    <property type="match status" value="1"/>
</dbReference>
<feature type="compositionally biased region" description="Polar residues" evidence="10">
    <location>
        <begin position="234"/>
        <end position="281"/>
    </location>
</feature>
<feature type="domain" description="TFIIS N-terminal" evidence="11">
    <location>
        <begin position="28"/>
        <end position="105"/>
    </location>
</feature>
<feature type="compositionally biased region" description="Gly residues" evidence="10">
    <location>
        <begin position="142"/>
        <end position="153"/>
    </location>
</feature>
<protein>
    <recommendedName>
        <fullName evidence="3">Mediator of RNA polymerase II transcription subunit 26</fullName>
    </recommendedName>
    <alternativeName>
        <fullName evidence="8">Mediator complex subunit 26</fullName>
    </alternativeName>
</protein>
<keyword evidence="4" id="KW-0805">Transcription regulation</keyword>
<feature type="compositionally biased region" description="Polar residues" evidence="10">
    <location>
        <begin position="306"/>
        <end position="316"/>
    </location>
</feature>
<gene>
    <name evidence="12" type="ORF">MNOR_LOCUS9561</name>
</gene>
<feature type="compositionally biased region" description="Gly residues" evidence="10">
    <location>
        <begin position="118"/>
        <end position="130"/>
    </location>
</feature>
<feature type="compositionally biased region" description="Polar residues" evidence="10">
    <location>
        <begin position="324"/>
        <end position="359"/>
    </location>
</feature>
<evidence type="ECO:0000313" key="13">
    <source>
        <dbReference type="Proteomes" id="UP001497623"/>
    </source>
</evidence>
<evidence type="ECO:0000256" key="8">
    <source>
        <dbReference type="ARBA" id="ARBA00031968"/>
    </source>
</evidence>
<comment type="subcellular location">
    <subcellularLocation>
        <location evidence="1 9">Nucleus</location>
    </subcellularLocation>
</comment>
<keyword evidence="5" id="KW-0010">Activator</keyword>
<dbReference type="InterPro" id="IPR035441">
    <property type="entry name" value="TFIIS/LEDGF_dom_sf"/>
</dbReference>
<evidence type="ECO:0000256" key="6">
    <source>
        <dbReference type="ARBA" id="ARBA00023163"/>
    </source>
</evidence>
<dbReference type="InterPro" id="IPR042376">
    <property type="entry name" value="MED26"/>
</dbReference>
<dbReference type="GO" id="GO:0006357">
    <property type="term" value="P:regulation of transcription by RNA polymerase II"/>
    <property type="evidence" value="ECO:0007669"/>
    <property type="project" value="InterPro"/>
</dbReference>
<dbReference type="PANTHER" id="PTHR15201:SF1">
    <property type="entry name" value="MEDIATOR OF RNA POLYMERASE II TRANSCRIPTION SUBUNIT 26"/>
    <property type="match status" value="1"/>
</dbReference>
<reference evidence="12 13" key="1">
    <citation type="submission" date="2024-05" db="EMBL/GenBank/DDBJ databases">
        <authorList>
            <person name="Wallberg A."/>
        </authorList>
    </citation>
    <scope>NUCLEOTIDE SEQUENCE [LARGE SCALE GENOMIC DNA]</scope>
</reference>
<keyword evidence="13" id="KW-1185">Reference proteome</keyword>
<feature type="non-terminal residue" evidence="12">
    <location>
        <position position="1"/>
    </location>
</feature>
<dbReference type="InterPro" id="IPR017923">
    <property type="entry name" value="TFIIS_N"/>
</dbReference>
<feature type="compositionally biased region" description="Low complexity" evidence="10">
    <location>
        <begin position="154"/>
        <end position="196"/>
    </location>
</feature>
<dbReference type="PANTHER" id="PTHR15201">
    <property type="entry name" value="CRSP70"/>
    <property type="match status" value="1"/>
</dbReference>
<dbReference type="Proteomes" id="UP001497623">
    <property type="component" value="Unassembled WGS sequence"/>
</dbReference>
<feature type="compositionally biased region" description="Acidic residues" evidence="10">
    <location>
        <begin position="576"/>
        <end position="586"/>
    </location>
</feature>
<evidence type="ECO:0000256" key="9">
    <source>
        <dbReference type="PROSITE-ProRule" id="PRU00649"/>
    </source>
</evidence>
<evidence type="ECO:0000256" key="4">
    <source>
        <dbReference type="ARBA" id="ARBA00023015"/>
    </source>
</evidence>
<evidence type="ECO:0000256" key="10">
    <source>
        <dbReference type="SAM" id="MobiDB-lite"/>
    </source>
</evidence>
<dbReference type="GO" id="GO:0010628">
    <property type="term" value="P:positive regulation of gene expression"/>
    <property type="evidence" value="ECO:0007669"/>
    <property type="project" value="TreeGrafter"/>
</dbReference>